<dbReference type="SUPFAM" id="SSF46785">
    <property type="entry name" value="Winged helix' DNA-binding domain"/>
    <property type="match status" value="1"/>
</dbReference>
<dbReference type="PANTHER" id="PTHR43537:SF49">
    <property type="entry name" value="TRANSCRIPTIONAL REGULATORY PROTEIN"/>
    <property type="match status" value="1"/>
</dbReference>
<dbReference type="SMART" id="SM00345">
    <property type="entry name" value="HTH_GNTR"/>
    <property type="match status" value="1"/>
</dbReference>
<dbReference type="EMBL" id="FNHS01000006">
    <property type="protein sequence ID" value="SDN17271.1"/>
    <property type="molecule type" value="Genomic_DNA"/>
</dbReference>
<dbReference type="Gene3D" id="1.10.10.10">
    <property type="entry name" value="Winged helix-like DNA-binding domain superfamily/Winged helix DNA-binding domain"/>
    <property type="match status" value="1"/>
</dbReference>
<evidence type="ECO:0000259" key="4">
    <source>
        <dbReference type="PROSITE" id="PS50949"/>
    </source>
</evidence>
<dbReference type="PANTHER" id="PTHR43537">
    <property type="entry name" value="TRANSCRIPTIONAL REGULATOR, GNTR FAMILY"/>
    <property type="match status" value="1"/>
</dbReference>
<dbReference type="InterPro" id="IPR036390">
    <property type="entry name" value="WH_DNA-bd_sf"/>
</dbReference>
<dbReference type="InterPro" id="IPR011711">
    <property type="entry name" value="GntR_C"/>
</dbReference>
<sequence>MYILSMRKHIVVRLAYGAGAGSTAPFGGIVGMNHAQRLKQRIEDEIVSGELALGSRLDENQLAARFGVSRTPIREALLQLAVTGLVQTKPRRGAVVSTPEPHLLLAMFETMAEIEAACGRLAARRSAPEDAAALREALSGCRDAMTIEDAEAYYAENYVFHTVVYRASHNAFLADQALSLHRRLAPFRRLQLRVRQRLPQSLAEHEAIVDAILAGDAAGAAEALRNHVLVQGDRFTDLVAGLRAPDAA</sequence>
<dbReference type="SUPFAM" id="SSF48008">
    <property type="entry name" value="GntR ligand-binding domain-like"/>
    <property type="match status" value="1"/>
</dbReference>
<dbReference type="InterPro" id="IPR036388">
    <property type="entry name" value="WH-like_DNA-bd_sf"/>
</dbReference>
<protein>
    <submittedName>
        <fullName evidence="5">DNA-binding transcriptional regulator, GntR family</fullName>
    </submittedName>
</protein>
<dbReference type="InterPro" id="IPR000524">
    <property type="entry name" value="Tscrpt_reg_HTH_GntR"/>
</dbReference>
<dbReference type="GO" id="GO:0003677">
    <property type="term" value="F:DNA binding"/>
    <property type="evidence" value="ECO:0007669"/>
    <property type="project" value="UniProtKB-KW"/>
</dbReference>
<keyword evidence="6" id="KW-1185">Reference proteome</keyword>
<keyword evidence="2 5" id="KW-0238">DNA-binding</keyword>
<evidence type="ECO:0000256" key="1">
    <source>
        <dbReference type="ARBA" id="ARBA00023015"/>
    </source>
</evidence>
<evidence type="ECO:0000256" key="2">
    <source>
        <dbReference type="ARBA" id="ARBA00023125"/>
    </source>
</evidence>
<evidence type="ECO:0000256" key="3">
    <source>
        <dbReference type="ARBA" id="ARBA00023163"/>
    </source>
</evidence>
<dbReference type="Pfam" id="PF00392">
    <property type="entry name" value="GntR"/>
    <property type="match status" value="1"/>
</dbReference>
<accession>A0A1G9Z8W7</accession>
<organism evidence="5 6">
    <name type="scientific">Methylobacterium phyllostachyos</name>
    <dbReference type="NCBI Taxonomy" id="582672"/>
    <lineage>
        <taxon>Bacteria</taxon>
        <taxon>Pseudomonadati</taxon>
        <taxon>Pseudomonadota</taxon>
        <taxon>Alphaproteobacteria</taxon>
        <taxon>Hyphomicrobiales</taxon>
        <taxon>Methylobacteriaceae</taxon>
        <taxon>Methylobacterium</taxon>
    </lineage>
</organism>
<reference evidence="6" key="1">
    <citation type="submission" date="2016-10" db="EMBL/GenBank/DDBJ databases">
        <authorList>
            <person name="Varghese N."/>
            <person name="Submissions S."/>
        </authorList>
    </citation>
    <scope>NUCLEOTIDE SEQUENCE [LARGE SCALE GENOMIC DNA]</scope>
    <source>
        <strain evidence="6">BL47</strain>
    </source>
</reference>
<dbReference type="PRINTS" id="PR00035">
    <property type="entry name" value="HTHGNTR"/>
</dbReference>
<keyword evidence="1" id="KW-0805">Transcription regulation</keyword>
<dbReference type="STRING" id="582672.SAMN05216360_106151"/>
<dbReference type="GO" id="GO:0003700">
    <property type="term" value="F:DNA-binding transcription factor activity"/>
    <property type="evidence" value="ECO:0007669"/>
    <property type="project" value="InterPro"/>
</dbReference>
<dbReference type="CDD" id="cd07377">
    <property type="entry name" value="WHTH_GntR"/>
    <property type="match status" value="1"/>
</dbReference>
<evidence type="ECO:0000313" key="5">
    <source>
        <dbReference type="EMBL" id="SDN17271.1"/>
    </source>
</evidence>
<keyword evidence="3" id="KW-0804">Transcription</keyword>
<evidence type="ECO:0000313" key="6">
    <source>
        <dbReference type="Proteomes" id="UP000198704"/>
    </source>
</evidence>
<dbReference type="InterPro" id="IPR008920">
    <property type="entry name" value="TF_FadR/GntR_C"/>
</dbReference>
<dbReference type="Gene3D" id="1.20.120.530">
    <property type="entry name" value="GntR ligand-binding domain-like"/>
    <property type="match status" value="1"/>
</dbReference>
<dbReference type="SMART" id="SM00895">
    <property type="entry name" value="FCD"/>
    <property type="match status" value="1"/>
</dbReference>
<proteinExistence type="predicted"/>
<name>A0A1G9Z8W7_9HYPH</name>
<gene>
    <name evidence="5" type="ORF">SAMN05216360_106151</name>
</gene>
<dbReference type="Proteomes" id="UP000198704">
    <property type="component" value="Unassembled WGS sequence"/>
</dbReference>
<dbReference type="PROSITE" id="PS50949">
    <property type="entry name" value="HTH_GNTR"/>
    <property type="match status" value="1"/>
</dbReference>
<dbReference type="Pfam" id="PF07729">
    <property type="entry name" value="FCD"/>
    <property type="match status" value="1"/>
</dbReference>
<feature type="domain" description="HTH gntR-type" evidence="4">
    <location>
        <begin position="32"/>
        <end position="99"/>
    </location>
</feature>
<dbReference type="AlphaFoldDB" id="A0A1G9Z8W7"/>